<evidence type="ECO:0000313" key="2">
    <source>
        <dbReference type="Proteomes" id="UP000215914"/>
    </source>
</evidence>
<protein>
    <submittedName>
        <fullName evidence="1">Uncharacterized protein</fullName>
    </submittedName>
</protein>
<sequence>MYFKPYQFGSKEFVGLTLTSKSQKQRWKSKGTTSILYLIHIAFFKDTNVGFWFKTSKKGSHD</sequence>
<gene>
    <name evidence="1" type="ORF">HanXRQr2_Chr08g0326601</name>
</gene>
<proteinExistence type="predicted"/>
<dbReference type="EMBL" id="MNCJ02000323">
    <property type="protein sequence ID" value="KAF5794305.1"/>
    <property type="molecule type" value="Genomic_DNA"/>
</dbReference>
<dbReference type="Gramene" id="mRNA:HanXRQr2_Chr08g0326601">
    <property type="protein sequence ID" value="CDS:HanXRQr2_Chr08g0326601.1"/>
    <property type="gene ID" value="HanXRQr2_Chr08g0326601"/>
</dbReference>
<name>A0A9K3ID02_HELAN</name>
<organism evidence="1 2">
    <name type="scientific">Helianthus annuus</name>
    <name type="common">Common sunflower</name>
    <dbReference type="NCBI Taxonomy" id="4232"/>
    <lineage>
        <taxon>Eukaryota</taxon>
        <taxon>Viridiplantae</taxon>
        <taxon>Streptophyta</taxon>
        <taxon>Embryophyta</taxon>
        <taxon>Tracheophyta</taxon>
        <taxon>Spermatophyta</taxon>
        <taxon>Magnoliopsida</taxon>
        <taxon>eudicotyledons</taxon>
        <taxon>Gunneridae</taxon>
        <taxon>Pentapetalae</taxon>
        <taxon>asterids</taxon>
        <taxon>campanulids</taxon>
        <taxon>Asterales</taxon>
        <taxon>Asteraceae</taxon>
        <taxon>Asteroideae</taxon>
        <taxon>Heliantheae alliance</taxon>
        <taxon>Heliantheae</taxon>
        <taxon>Helianthus</taxon>
    </lineage>
</organism>
<dbReference type="Proteomes" id="UP000215914">
    <property type="component" value="Unassembled WGS sequence"/>
</dbReference>
<reference evidence="1" key="1">
    <citation type="journal article" date="2017" name="Nature">
        <title>The sunflower genome provides insights into oil metabolism, flowering and Asterid evolution.</title>
        <authorList>
            <person name="Badouin H."/>
            <person name="Gouzy J."/>
            <person name="Grassa C.J."/>
            <person name="Murat F."/>
            <person name="Staton S.E."/>
            <person name="Cottret L."/>
            <person name="Lelandais-Briere C."/>
            <person name="Owens G.L."/>
            <person name="Carrere S."/>
            <person name="Mayjonade B."/>
            <person name="Legrand L."/>
            <person name="Gill N."/>
            <person name="Kane N.C."/>
            <person name="Bowers J.E."/>
            <person name="Hubner S."/>
            <person name="Bellec A."/>
            <person name="Berard A."/>
            <person name="Berges H."/>
            <person name="Blanchet N."/>
            <person name="Boniface M.C."/>
            <person name="Brunel D."/>
            <person name="Catrice O."/>
            <person name="Chaidir N."/>
            <person name="Claudel C."/>
            <person name="Donnadieu C."/>
            <person name="Faraut T."/>
            <person name="Fievet G."/>
            <person name="Helmstetter N."/>
            <person name="King M."/>
            <person name="Knapp S.J."/>
            <person name="Lai Z."/>
            <person name="Le Paslier M.C."/>
            <person name="Lippi Y."/>
            <person name="Lorenzon L."/>
            <person name="Mandel J.R."/>
            <person name="Marage G."/>
            <person name="Marchand G."/>
            <person name="Marquand E."/>
            <person name="Bret-Mestries E."/>
            <person name="Morien E."/>
            <person name="Nambeesan S."/>
            <person name="Nguyen T."/>
            <person name="Pegot-Espagnet P."/>
            <person name="Pouilly N."/>
            <person name="Raftis F."/>
            <person name="Sallet E."/>
            <person name="Schiex T."/>
            <person name="Thomas J."/>
            <person name="Vandecasteele C."/>
            <person name="Vares D."/>
            <person name="Vear F."/>
            <person name="Vautrin S."/>
            <person name="Crespi M."/>
            <person name="Mangin B."/>
            <person name="Burke J.M."/>
            <person name="Salse J."/>
            <person name="Munos S."/>
            <person name="Vincourt P."/>
            <person name="Rieseberg L.H."/>
            <person name="Langlade N.B."/>
        </authorList>
    </citation>
    <scope>NUCLEOTIDE SEQUENCE</scope>
    <source>
        <tissue evidence="1">Leaves</tissue>
    </source>
</reference>
<dbReference type="AlphaFoldDB" id="A0A9K3ID02"/>
<comment type="caution">
    <text evidence="1">The sequence shown here is derived from an EMBL/GenBank/DDBJ whole genome shotgun (WGS) entry which is preliminary data.</text>
</comment>
<evidence type="ECO:0000313" key="1">
    <source>
        <dbReference type="EMBL" id="KAF5794305.1"/>
    </source>
</evidence>
<accession>A0A9K3ID02</accession>
<reference evidence="1" key="2">
    <citation type="submission" date="2020-06" db="EMBL/GenBank/DDBJ databases">
        <title>Helianthus annuus Genome sequencing and assembly Release 2.</title>
        <authorList>
            <person name="Gouzy J."/>
            <person name="Langlade N."/>
            <person name="Munos S."/>
        </authorList>
    </citation>
    <scope>NUCLEOTIDE SEQUENCE</scope>
    <source>
        <tissue evidence="1">Leaves</tissue>
    </source>
</reference>
<keyword evidence="2" id="KW-1185">Reference proteome</keyword>